<keyword evidence="1" id="KW-0472">Membrane</keyword>
<feature type="transmembrane region" description="Helical" evidence="1">
    <location>
        <begin position="6"/>
        <end position="25"/>
    </location>
</feature>
<sequence>MFPLGVKNLLTVVGLTGVIAIPLGLTSKFSFYSNQPKVDLKELQKYCPNPKFMSNPYPMVTYSIENHQSSNSLDAEVTFVDCTQLPF</sequence>
<evidence type="ECO:0000256" key="1">
    <source>
        <dbReference type="SAM" id="Phobius"/>
    </source>
</evidence>
<dbReference type="EMBL" id="CP006935">
    <property type="protein sequence ID" value="AHC40331.1"/>
    <property type="molecule type" value="Genomic_DNA"/>
</dbReference>
<dbReference type="Proteomes" id="UP000018745">
    <property type="component" value="Chromosome"/>
</dbReference>
<accession>A0ABM5P1G4</accession>
<reference evidence="2 3" key="1">
    <citation type="journal article" date="2014" name="Genome Announc.">
        <title>Complete Genome Sequence of Mycoplasma ovis Strain Michigan, a Hemoplasma of Sheep with Two Distinct 16S rRNA Genes.</title>
        <authorList>
            <person name="Deshuillers P.L."/>
            <person name="Santos A.P."/>
            <person name="do Nascimento N.C."/>
            <person name="Hampel J.A."/>
            <person name="Bergin I.L."/>
            <person name="Dyson M.C."/>
            <person name="Messick J.B."/>
        </authorList>
    </citation>
    <scope>NUCLEOTIDE SEQUENCE [LARGE SCALE GENOMIC DNA]</scope>
    <source>
        <strain evidence="2 3">Michigan</strain>
    </source>
</reference>
<keyword evidence="3" id="KW-1185">Reference proteome</keyword>
<organism evidence="2 3">
    <name type="scientific">Mycoplasma ovis str. Michigan</name>
    <dbReference type="NCBI Taxonomy" id="1415773"/>
    <lineage>
        <taxon>Bacteria</taxon>
        <taxon>Bacillati</taxon>
        <taxon>Mycoplasmatota</taxon>
        <taxon>Mollicutes</taxon>
        <taxon>Mycoplasmataceae</taxon>
        <taxon>Mycoplasma</taxon>
    </lineage>
</organism>
<name>A0ABM5P1G4_9MOLU</name>
<protein>
    <submittedName>
        <fullName evidence="2">Uncharacterized protein</fullName>
    </submittedName>
</protein>
<evidence type="ECO:0000313" key="2">
    <source>
        <dbReference type="EMBL" id="AHC40331.1"/>
    </source>
</evidence>
<keyword evidence="1" id="KW-0812">Transmembrane</keyword>
<keyword evidence="1" id="KW-1133">Transmembrane helix</keyword>
<gene>
    <name evidence="2" type="ORF">OVS_02465</name>
</gene>
<proteinExistence type="predicted"/>
<evidence type="ECO:0000313" key="3">
    <source>
        <dbReference type="Proteomes" id="UP000018745"/>
    </source>
</evidence>
<dbReference type="RefSeq" id="WP_024071265.1">
    <property type="nucleotide sequence ID" value="NC_023062.1"/>
</dbReference>